<evidence type="ECO:0000259" key="2">
    <source>
        <dbReference type="Pfam" id="PF01370"/>
    </source>
</evidence>
<name>A0A4Y9IKC0_9BACT</name>
<evidence type="ECO:0000256" key="1">
    <source>
        <dbReference type="ARBA" id="ARBA00007637"/>
    </source>
</evidence>
<feature type="domain" description="NAD-dependent epimerase/dehydratase" evidence="2">
    <location>
        <begin position="3"/>
        <end position="223"/>
    </location>
</feature>
<dbReference type="Pfam" id="PF01370">
    <property type="entry name" value="Epimerase"/>
    <property type="match status" value="1"/>
</dbReference>
<dbReference type="Gene3D" id="3.40.50.720">
    <property type="entry name" value="NAD(P)-binding Rossmann-like Domain"/>
    <property type="match status" value="1"/>
</dbReference>
<gene>
    <name evidence="3" type="ORF">E4T88_12650</name>
</gene>
<accession>A0A4Y9IKC0</accession>
<evidence type="ECO:0000313" key="3">
    <source>
        <dbReference type="EMBL" id="TFU88716.1"/>
    </source>
</evidence>
<dbReference type="OrthoDB" id="9803010at2"/>
<comment type="similarity">
    <text evidence="1">Belongs to the NAD(P)-dependent epimerase/dehydratase family.</text>
</comment>
<dbReference type="EMBL" id="SPPK01000004">
    <property type="protein sequence ID" value="TFU88716.1"/>
    <property type="molecule type" value="Genomic_DNA"/>
</dbReference>
<comment type="caution">
    <text evidence="3">The sequence shown here is derived from an EMBL/GenBank/DDBJ whole genome shotgun (WGS) entry which is preliminary data.</text>
</comment>
<dbReference type="InterPro" id="IPR036291">
    <property type="entry name" value="NAD(P)-bd_dom_sf"/>
</dbReference>
<dbReference type="PANTHER" id="PTHR43000">
    <property type="entry name" value="DTDP-D-GLUCOSE 4,6-DEHYDRATASE-RELATED"/>
    <property type="match status" value="1"/>
</dbReference>
<proteinExistence type="inferred from homology"/>
<sequence>MKILVTGANGYIGRHVVCKLLDQGHEVTACDVRLTEVDKRATLLEYNILSGSYLNAYDELGTPDVCLHMAWRDGFVHNSSNHMGDVSNHYKFMCSLIDGGLKQLAVMGTMHEVGYYEGAIEEDTPCYPISPYGIAKDALRRSIQLYAKSNDCILQWIRAYYIVGDDLKSNSIFAKIRTAVLEGKKNFPFTSGKNKYDFIEIEELALQISAVITQKDVYGIINCCSGKPMSLGERVETFLKENNLDISLEYGVFPDRDYDSPCVYGNDTKIRMILSNK</sequence>
<protein>
    <submittedName>
        <fullName evidence="3">NAD-dependent epimerase/dehydratase family protein</fullName>
    </submittedName>
</protein>
<dbReference type="RefSeq" id="WP_135105974.1">
    <property type="nucleotide sequence ID" value="NZ_JADGKW010000004.1"/>
</dbReference>
<evidence type="ECO:0000313" key="4">
    <source>
        <dbReference type="Proteomes" id="UP000298285"/>
    </source>
</evidence>
<organism evidence="3 4">
    <name type="scientific">Dysgonomonas mossii</name>
    <dbReference type="NCBI Taxonomy" id="163665"/>
    <lineage>
        <taxon>Bacteria</taxon>
        <taxon>Pseudomonadati</taxon>
        <taxon>Bacteroidota</taxon>
        <taxon>Bacteroidia</taxon>
        <taxon>Bacteroidales</taxon>
        <taxon>Dysgonomonadaceae</taxon>
        <taxon>Dysgonomonas</taxon>
    </lineage>
</organism>
<reference evidence="3 4" key="1">
    <citation type="submission" date="2019-03" db="EMBL/GenBank/DDBJ databases">
        <title>Diversity of the mouse oral microbiome.</title>
        <authorList>
            <person name="Joseph S."/>
            <person name="Aduse-Opoku J."/>
            <person name="Curtis M."/>
            <person name="Wade W."/>
            <person name="Hashim A."/>
        </authorList>
    </citation>
    <scope>NUCLEOTIDE SEQUENCE [LARGE SCALE GENOMIC DNA]</scope>
    <source>
        <strain evidence="3 4">P11</strain>
    </source>
</reference>
<dbReference type="AlphaFoldDB" id="A0A4Y9IKC0"/>
<dbReference type="InterPro" id="IPR001509">
    <property type="entry name" value="Epimerase_deHydtase"/>
</dbReference>
<dbReference type="Proteomes" id="UP000298285">
    <property type="component" value="Unassembled WGS sequence"/>
</dbReference>
<dbReference type="SUPFAM" id="SSF51735">
    <property type="entry name" value="NAD(P)-binding Rossmann-fold domains"/>
    <property type="match status" value="1"/>
</dbReference>